<evidence type="ECO:0000313" key="3">
    <source>
        <dbReference type="Proteomes" id="UP000887013"/>
    </source>
</evidence>
<evidence type="ECO:0000313" key="2">
    <source>
        <dbReference type="EMBL" id="GFS29386.1"/>
    </source>
</evidence>
<proteinExistence type="predicted"/>
<accession>A0A8X6I3K8</accession>
<dbReference type="PANTHER" id="PTHR38681:SF1">
    <property type="entry name" value="RETROVIRUS-RELATED POL POLYPROTEIN FROM TRANSPOSON 412-LIKE PROTEIN"/>
    <property type="match status" value="1"/>
</dbReference>
<reference evidence="2" key="1">
    <citation type="submission" date="2020-08" db="EMBL/GenBank/DDBJ databases">
        <title>Multicomponent nature underlies the extraordinary mechanical properties of spider dragline silk.</title>
        <authorList>
            <person name="Kono N."/>
            <person name="Nakamura H."/>
            <person name="Mori M."/>
            <person name="Yoshida Y."/>
            <person name="Ohtoshi R."/>
            <person name="Malay A.D."/>
            <person name="Moran D.A.P."/>
            <person name="Tomita M."/>
            <person name="Numata K."/>
            <person name="Arakawa K."/>
        </authorList>
    </citation>
    <scope>NUCLEOTIDE SEQUENCE</scope>
</reference>
<name>A0A8X6I3K8_NEPPI</name>
<feature type="region of interest" description="Disordered" evidence="1">
    <location>
        <begin position="90"/>
        <end position="121"/>
    </location>
</feature>
<dbReference type="EMBL" id="BMAW01087367">
    <property type="protein sequence ID" value="GFS29386.1"/>
    <property type="molecule type" value="Genomic_DNA"/>
</dbReference>
<sequence>MQRLSSSTTLHHGQNTIFVSKNLTTCSHIFLLTDFIKKGLQPPYEGPYKIVKYTEKIFRILRNGKEVSVSVDRLKPIYVPKELVDIPAGLHRKDKVSSQPNEVLDTGEENSTGSSSRQDTTTRSGFRIICNLKYS</sequence>
<dbReference type="AlphaFoldDB" id="A0A8X6I3K8"/>
<organism evidence="2 3">
    <name type="scientific">Nephila pilipes</name>
    <name type="common">Giant wood spider</name>
    <name type="synonym">Nephila maculata</name>
    <dbReference type="NCBI Taxonomy" id="299642"/>
    <lineage>
        <taxon>Eukaryota</taxon>
        <taxon>Metazoa</taxon>
        <taxon>Ecdysozoa</taxon>
        <taxon>Arthropoda</taxon>
        <taxon>Chelicerata</taxon>
        <taxon>Arachnida</taxon>
        <taxon>Araneae</taxon>
        <taxon>Araneomorphae</taxon>
        <taxon>Entelegynae</taxon>
        <taxon>Araneoidea</taxon>
        <taxon>Nephilidae</taxon>
        <taxon>Nephila</taxon>
    </lineage>
</organism>
<keyword evidence="3" id="KW-1185">Reference proteome</keyword>
<gene>
    <name evidence="2" type="primary">AVEN_91489_1</name>
    <name evidence="2" type="ORF">NPIL_586511</name>
</gene>
<dbReference type="OrthoDB" id="422540at2759"/>
<comment type="caution">
    <text evidence="2">The sequence shown here is derived from an EMBL/GenBank/DDBJ whole genome shotgun (WGS) entry which is preliminary data.</text>
</comment>
<evidence type="ECO:0000256" key="1">
    <source>
        <dbReference type="SAM" id="MobiDB-lite"/>
    </source>
</evidence>
<protein>
    <submittedName>
        <fullName evidence="2">Uncharacterized protein</fullName>
    </submittedName>
</protein>
<dbReference type="Proteomes" id="UP000887013">
    <property type="component" value="Unassembled WGS sequence"/>
</dbReference>
<dbReference type="PANTHER" id="PTHR38681">
    <property type="entry name" value="RETROVIRUS-RELATED POL POLYPROTEIN FROM TRANSPOSON 412-LIKE PROTEIN-RELATED"/>
    <property type="match status" value="1"/>
</dbReference>
<feature type="compositionally biased region" description="Polar residues" evidence="1">
    <location>
        <begin position="109"/>
        <end position="121"/>
    </location>
</feature>